<evidence type="ECO:0000313" key="3">
    <source>
        <dbReference type="EMBL" id="POY73883.1"/>
    </source>
</evidence>
<evidence type="ECO:0000313" key="4">
    <source>
        <dbReference type="Proteomes" id="UP000237144"/>
    </source>
</evidence>
<feature type="compositionally biased region" description="Polar residues" evidence="1">
    <location>
        <begin position="175"/>
        <end position="189"/>
    </location>
</feature>
<keyword evidence="4" id="KW-1185">Reference proteome</keyword>
<feature type="region of interest" description="Disordered" evidence="1">
    <location>
        <begin position="167"/>
        <end position="216"/>
    </location>
</feature>
<dbReference type="EMBL" id="PJQD01000033">
    <property type="protein sequence ID" value="POY73883.1"/>
    <property type="molecule type" value="Genomic_DNA"/>
</dbReference>
<dbReference type="STRING" id="741276.A0A2S5BAU2"/>
<evidence type="ECO:0000259" key="2">
    <source>
        <dbReference type="Pfam" id="PF01590"/>
    </source>
</evidence>
<proteinExistence type="predicted"/>
<accession>A0A2S5BAU2</accession>
<feature type="domain" description="GAF" evidence="2">
    <location>
        <begin position="217"/>
        <end position="364"/>
    </location>
</feature>
<gene>
    <name evidence="3" type="ORF">BMF94_3053</name>
</gene>
<dbReference type="Proteomes" id="UP000237144">
    <property type="component" value="Unassembled WGS sequence"/>
</dbReference>
<organism evidence="3 4">
    <name type="scientific">Rhodotorula taiwanensis</name>
    <dbReference type="NCBI Taxonomy" id="741276"/>
    <lineage>
        <taxon>Eukaryota</taxon>
        <taxon>Fungi</taxon>
        <taxon>Dikarya</taxon>
        <taxon>Basidiomycota</taxon>
        <taxon>Pucciniomycotina</taxon>
        <taxon>Microbotryomycetes</taxon>
        <taxon>Sporidiobolales</taxon>
        <taxon>Sporidiobolaceae</taxon>
        <taxon>Rhodotorula</taxon>
    </lineage>
</organism>
<protein>
    <recommendedName>
        <fullName evidence="2">GAF domain-containing protein</fullName>
    </recommendedName>
</protein>
<dbReference type="OrthoDB" id="21225at2759"/>
<dbReference type="SUPFAM" id="SSF55781">
    <property type="entry name" value="GAF domain-like"/>
    <property type="match status" value="1"/>
</dbReference>
<evidence type="ECO:0000256" key="1">
    <source>
        <dbReference type="SAM" id="MobiDB-lite"/>
    </source>
</evidence>
<reference evidence="3 4" key="1">
    <citation type="journal article" date="2018" name="Front. Microbiol.">
        <title>Prospects for Fungal Bioremediation of Acidic Radioactive Waste Sites: Characterization and Genome Sequence of Rhodotorula taiwanensis MD1149.</title>
        <authorList>
            <person name="Tkavc R."/>
            <person name="Matrosova V.Y."/>
            <person name="Grichenko O.E."/>
            <person name="Gostincar C."/>
            <person name="Volpe R.P."/>
            <person name="Klimenkova P."/>
            <person name="Gaidamakova E.K."/>
            <person name="Zhou C.E."/>
            <person name="Stewart B.J."/>
            <person name="Lyman M.G."/>
            <person name="Malfatti S.A."/>
            <person name="Rubinfeld B."/>
            <person name="Courtot M."/>
            <person name="Singh J."/>
            <person name="Dalgard C.L."/>
            <person name="Hamilton T."/>
            <person name="Frey K.G."/>
            <person name="Gunde-Cimerman N."/>
            <person name="Dugan L."/>
            <person name="Daly M.J."/>
        </authorList>
    </citation>
    <scope>NUCLEOTIDE SEQUENCE [LARGE SCALE GENOMIC DNA]</scope>
    <source>
        <strain evidence="3 4">MD1149</strain>
    </source>
</reference>
<sequence length="639" mass="69929">MPDMGRETTGGGKVKHAAINAIRRPLNLLRRAGSGEKVPTASKDRRRASASDSVYESDEAQSSNRPSESRDRAAAADRYPSLPSPVPSSLDSLHAQPPKLNSSSPASELPKSWSEWNWAYQNGMIDFDDPPPPPSDLWASDFVTASGTFKPPRPANEARRQRAVDNLGLLPSSPRGRSTQKPFPLSSQIDGAEQDADGAYASASGSKSQTQRQAGPLHPALQQLAIEAKARFGVDATTVSLMDNDHQVFLGDSSCKFIEQTDRLERDSTCCAHTMLKASTTRTQEPLVVLDFSKDWRFRKNGFAPYDKGFYAAAPILVPAPLDDDEEEYPAGIFCLLGEKPRRSFDEQERRDLAQMAERASNEIRNYVDEQRRVRHGLLAQRQTTWRQDDKVRKAALRRTSAGIPDQLAYTPPTPPGAEASFLAASMQEDADEARLTRPVEPDSTLRSTETSRSPTRRVSSRPQTSHYPPIAFSPDVVPGWAGVRPSRNANLDRDVHEALDVSTELLSASIEMDYAYVASVASGSAARTDSTVRDGALQLLSSFGLSGPTPAFSPSAHAEAARARGGIFLYVRDPDSTSQDRRNRNPFTTGLVAHIASVGGRDYVLGCFSQDTRRVLDAEDVDFTKSFARDLAQYFTAA</sequence>
<feature type="region of interest" description="Disordered" evidence="1">
    <location>
        <begin position="1"/>
        <end position="111"/>
    </location>
</feature>
<feature type="region of interest" description="Disordered" evidence="1">
    <location>
        <begin position="428"/>
        <end position="471"/>
    </location>
</feature>
<dbReference type="PANTHER" id="PTHR43102:SF2">
    <property type="entry name" value="GAF DOMAIN-CONTAINING PROTEIN"/>
    <property type="match status" value="1"/>
</dbReference>
<comment type="caution">
    <text evidence="3">The sequence shown here is derived from an EMBL/GenBank/DDBJ whole genome shotgun (WGS) entry which is preliminary data.</text>
</comment>
<dbReference type="Pfam" id="PF01590">
    <property type="entry name" value="GAF"/>
    <property type="match status" value="1"/>
</dbReference>
<feature type="compositionally biased region" description="Low complexity" evidence="1">
    <location>
        <begin position="197"/>
        <end position="208"/>
    </location>
</feature>
<dbReference type="InterPro" id="IPR029016">
    <property type="entry name" value="GAF-like_dom_sf"/>
</dbReference>
<name>A0A2S5BAU2_9BASI</name>
<feature type="compositionally biased region" description="Low complexity" evidence="1">
    <location>
        <begin position="445"/>
        <end position="454"/>
    </location>
</feature>
<dbReference type="AlphaFoldDB" id="A0A2S5BAU2"/>
<dbReference type="InterPro" id="IPR003018">
    <property type="entry name" value="GAF"/>
</dbReference>
<dbReference type="Gene3D" id="3.30.450.40">
    <property type="match status" value="1"/>
</dbReference>
<feature type="compositionally biased region" description="Low complexity" evidence="1">
    <location>
        <begin position="76"/>
        <end position="93"/>
    </location>
</feature>
<dbReference type="PANTHER" id="PTHR43102">
    <property type="entry name" value="SLR1143 PROTEIN"/>
    <property type="match status" value="1"/>
</dbReference>